<name>A0A8X6N250_NEPPI</name>
<dbReference type="PROSITE" id="PS50994">
    <property type="entry name" value="INTEGRASE"/>
    <property type="match status" value="1"/>
</dbReference>
<protein>
    <submittedName>
        <fullName evidence="2">Gag-pol polyprotein</fullName>
    </submittedName>
</protein>
<dbReference type="InterPro" id="IPR012337">
    <property type="entry name" value="RNaseH-like_sf"/>
</dbReference>
<dbReference type="EMBL" id="BMAW01099502">
    <property type="protein sequence ID" value="GFS90354.1"/>
    <property type="molecule type" value="Genomic_DNA"/>
</dbReference>
<dbReference type="InterPro" id="IPR036397">
    <property type="entry name" value="RNaseH_sf"/>
</dbReference>
<dbReference type="AlphaFoldDB" id="A0A8X6N250"/>
<dbReference type="SUPFAM" id="SSF53098">
    <property type="entry name" value="Ribonuclease H-like"/>
    <property type="match status" value="1"/>
</dbReference>
<evidence type="ECO:0000313" key="3">
    <source>
        <dbReference type="Proteomes" id="UP000887013"/>
    </source>
</evidence>
<reference evidence="2" key="1">
    <citation type="submission" date="2020-08" db="EMBL/GenBank/DDBJ databases">
        <title>Multicomponent nature underlies the extraordinary mechanical properties of spider dragline silk.</title>
        <authorList>
            <person name="Kono N."/>
            <person name="Nakamura H."/>
            <person name="Mori M."/>
            <person name="Yoshida Y."/>
            <person name="Ohtoshi R."/>
            <person name="Malay A.D."/>
            <person name="Moran D.A.P."/>
            <person name="Tomita M."/>
            <person name="Numata K."/>
            <person name="Arakawa K."/>
        </authorList>
    </citation>
    <scope>NUCLEOTIDE SEQUENCE</scope>
</reference>
<sequence length="430" mass="49156">MFETVVENRVIDANTKLSSKGQLPKINPVASNLAILVGNTKYDAVVKQNPELINPSQPINVDLSNQDYHHIETNGPPVFSKSRRLTPKILKAIKKEFEYLMSQNTIRPSKSYILQNPIVIKYNMLLQNPKKSIAPVVITVDLIQLLCPISIKFFTFRPTLKISCQRSKVQRHTVSPIQPFASTPERFQYVHVDLVRPLSPSDGFTYLLTCIDRNTRWLDDIPLSDITAETVAKSFIINLVSCFEVPCTRTTDQGRQFQSPLFFRNTTYQNYSIPPFFEYSDPTNPTECLLRLRETFWTLKLTPISCHPSTSCFVHAALNTHSHVFFRVDGLKPSLTVHYQGPFEILSWTYKHFTNKKNDKTTMISIDQLKPAFLLNDTNSTKEPFHEQKNSSSVVRAPRLDSDVPVPTTTLFGRKVRFNPKFLGLLINCM</sequence>
<dbReference type="OrthoDB" id="6537797at2759"/>
<dbReference type="GO" id="GO:0015074">
    <property type="term" value="P:DNA integration"/>
    <property type="evidence" value="ECO:0007669"/>
    <property type="project" value="InterPro"/>
</dbReference>
<feature type="domain" description="Integrase catalytic" evidence="1">
    <location>
        <begin position="180"/>
        <end position="271"/>
    </location>
</feature>
<dbReference type="PANTHER" id="PTHR38681">
    <property type="entry name" value="RETROVIRUS-RELATED POL POLYPROTEIN FROM TRANSPOSON 412-LIKE PROTEIN-RELATED"/>
    <property type="match status" value="1"/>
</dbReference>
<dbReference type="PANTHER" id="PTHR38681:SF1">
    <property type="entry name" value="RETROVIRUS-RELATED POL POLYPROTEIN FROM TRANSPOSON 412-LIKE PROTEIN"/>
    <property type="match status" value="1"/>
</dbReference>
<dbReference type="GO" id="GO:0003676">
    <property type="term" value="F:nucleic acid binding"/>
    <property type="evidence" value="ECO:0007669"/>
    <property type="project" value="InterPro"/>
</dbReference>
<evidence type="ECO:0000259" key="1">
    <source>
        <dbReference type="PROSITE" id="PS50994"/>
    </source>
</evidence>
<evidence type="ECO:0000313" key="2">
    <source>
        <dbReference type="EMBL" id="GFS90354.1"/>
    </source>
</evidence>
<comment type="caution">
    <text evidence="2">The sequence shown here is derived from an EMBL/GenBank/DDBJ whole genome shotgun (WGS) entry which is preliminary data.</text>
</comment>
<organism evidence="2 3">
    <name type="scientific">Nephila pilipes</name>
    <name type="common">Giant wood spider</name>
    <name type="synonym">Nephila maculata</name>
    <dbReference type="NCBI Taxonomy" id="299642"/>
    <lineage>
        <taxon>Eukaryota</taxon>
        <taxon>Metazoa</taxon>
        <taxon>Ecdysozoa</taxon>
        <taxon>Arthropoda</taxon>
        <taxon>Chelicerata</taxon>
        <taxon>Arachnida</taxon>
        <taxon>Araneae</taxon>
        <taxon>Araneomorphae</taxon>
        <taxon>Entelegynae</taxon>
        <taxon>Araneoidea</taxon>
        <taxon>Nephilidae</taxon>
        <taxon>Nephila</taxon>
    </lineage>
</organism>
<proteinExistence type="predicted"/>
<keyword evidence="3" id="KW-1185">Reference proteome</keyword>
<accession>A0A8X6N250</accession>
<dbReference type="InterPro" id="IPR001584">
    <property type="entry name" value="Integrase_cat-core"/>
</dbReference>
<gene>
    <name evidence="2" type="primary">RF55_14628</name>
    <name evidence="2" type="ORF">NPIL_474601</name>
</gene>
<dbReference type="Proteomes" id="UP000887013">
    <property type="component" value="Unassembled WGS sequence"/>
</dbReference>
<dbReference type="Gene3D" id="3.30.420.10">
    <property type="entry name" value="Ribonuclease H-like superfamily/Ribonuclease H"/>
    <property type="match status" value="1"/>
</dbReference>